<reference evidence="2 3" key="1">
    <citation type="journal article" date="2020" name="Cell Host Microbe">
        <title>Functional and Genomic Variation between Human-Derived Isolates of Lachnospiraceae Reveals Inter- and Intra-Species Diversity.</title>
        <authorList>
            <person name="Sorbara M.T."/>
            <person name="Littmann E.R."/>
            <person name="Fontana E."/>
            <person name="Moody T.U."/>
            <person name="Kohout C.E."/>
            <person name="Gjonbalaj M."/>
            <person name="Eaton V."/>
            <person name="Seok R."/>
            <person name="Leiner I.M."/>
            <person name="Pamer E.G."/>
        </authorList>
    </citation>
    <scope>NUCLEOTIDE SEQUENCE [LARGE SCALE GENOMIC DNA]</scope>
    <source>
        <strain evidence="2 3">MSK.1.17</strain>
    </source>
</reference>
<gene>
    <name evidence="2" type="ORF">G5B36_29010</name>
    <name evidence="1" type="ORF">L0N08_22390</name>
</gene>
<dbReference type="RefSeq" id="WP_165642117.1">
    <property type="nucleotide sequence ID" value="NZ_JAAITT010000094.1"/>
</dbReference>
<evidence type="ECO:0000313" key="3">
    <source>
        <dbReference type="Proteomes" id="UP000669239"/>
    </source>
</evidence>
<reference evidence="1" key="3">
    <citation type="submission" date="2022-01" db="EMBL/GenBank/DDBJ databases">
        <title>Collection of gut derived symbiotic bacterial strains cultured from healthy donors.</title>
        <authorList>
            <person name="Lin H."/>
            <person name="Kohout C."/>
            <person name="Waligurski E."/>
            <person name="Pamer E.G."/>
        </authorList>
    </citation>
    <scope>NUCLEOTIDE SEQUENCE</scope>
    <source>
        <strain evidence="1">DFI.6.55</strain>
    </source>
</reference>
<dbReference type="PANTHER" id="PTHR41244">
    <property type="entry name" value="RHAMNAN SYNTHESIS F"/>
    <property type="match status" value="1"/>
</dbReference>
<comment type="caution">
    <text evidence="1">The sequence shown here is derived from an EMBL/GenBank/DDBJ whole genome shotgun (WGS) entry which is preliminary data.</text>
</comment>
<keyword evidence="3" id="KW-1185">Reference proteome</keyword>
<organism evidence="1 4">
    <name type="scientific">Enterocloster aldenensis</name>
    <dbReference type="NCBI Taxonomy" id="358742"/>
    <lineage>
        <taxon>Bacteria</taxon>
        <taxon>Bacillati</taxon>
        <taxon>Bacillota</taxon>
        <taxon>Clostridia</taxon>
        <taxon>Lachnospirales</taxon>
        <taxon>Lachnospiraceae</taxon>
        <taxon>Enterocloster</taxon>
    </lineage>
</organism>
<dbReference type="Proteomes" id="UP000669239">
    <property type="component" value="Unassembled WGS sequence"/>
</dbReference>
<accession>A0AAW5BZE0</accession>
<evidence type="ECO:0000313" key="4">
    <source>
        <dbReference type="Proteomes" id="UP001299608"/>
    </source>
</evidence>
<name>A0AAW5BZE0_9FIRM</name>
<keyword evidence="1" id="KW-0378">Hydrolase</keyword>
<proteinExistence type="predicted"/>
<dbReference type="Pfam" id="PF14307">
    <property type="entry name" value="Glyco_tran_WbsX"/>
    <property type="match status" value="1"/>
</dbReference>
<dbReference type="InterPro" id="IPR032719">
    <property type="entry name" value="WbsX"/>
</dbReference>
<dbReference type="Proteomes" id="UP001299608">
    <property type="component" value="Unassembled WGS sequence"/>
</dbReference>
<dbReference type="Gene3D" id="3.20.20.80">
    <property type="entry name" value="Glycosidases"/>
    <property type="match status" value="1"/>
</dbReference>
<dbReference type="EMBL" id="JAKNGE010000033">
    <property type="protein sequence ID" value="MCG4748174.1"/>
    <property type="molecule type" value="Genomic_DNA"/>
</dbReference>
<dbReference type="AlphaFoldDB" id="A0AAW5BZE0"/>
<dbReference type="PANTHER" id="PTHR41244:SF1">
    <property type="entry name" value="GLYCOSYLTRANSFERASE"/>
    <property type="match status" value="1"/>
</dbReference>
<reference evidence="2" key="2">
    <citation type="submission" date="2020-02" db="EMBL/GenBank/DDBJ databases">
        <authorList>
            <person name="Littmann E."/>
            <person name="Sorbara M."/>
        </authorList>
    </citation>
    <scope>NUCLEOTIDE SEQUENCE</scope>
    <source>
        <strain evidence="2">MSK.1.17</strain>
    </source>
</reference>
<dbReference type="GO" id="GO:0016787">
    <property type="term" value="F:hydrolase activity"/>
    <property type="evidence" value="ECO:0007669"/>
    <property type="project" value="UniProtKB-KW"/>
</dbReference>
<dbReference type="GO" id="GO:0016740">
    <property type="term" value="F:transferase activity"/>
    <property type="evidence" value="ECO:0007669"/>
    <property type="project" value="UniProtKB-KW"/>
</dbReference>
<evidence type="ECO:0000313" key="2">
    <source>
        <dbReference type="EMBL" id="NSJ52677.1"/>
    </source>
</evidence>
<keyword evidence="2" id="KW-0808">Transferase</keyword>
<evidence type="ECO:0000313" key="1">
    <source>
        <dbReference type="EMBL" id="MCG4748174.1"/>
    </source>
</evidence>
<sequence>MKANRKVKILAMYLPQYHVIPENSKFWGEGFTDWVSVKKATPLYEGHVQPVVPFNSNYYDLSKKDNIKWQITLAKKYGVYGFGIYHYWFSKERNLLTKPVEIILENKDLDIPFFLAWDNANWRRTWSKFRGNAWAPMADAQQTQNVHTESSILVKYEIGSEKDWKIHFDYLLKYFKDDRYIKIDGKPLFEIFNYSNEIYKMHQYWNKLAKENEFNGIEMIYKHSPLYKLPEVCIDFCYEPQYSGWSKAWKIWGFKALSLLGFDNIGPFKYSYDKVWSEIIRNAKARKEENQWHGAFVAYDDTPRRGKQGRIVVGASPEKFQKYLQELCDICKIQNKEYILLTAWNEWSEGAKLEPSEHEKYAYLEALKKVVDIV</sequence>
<dbReference type="EMBL" id="JAAITT010000094">
    <property type="protein sequence ID" value="NSJ52677.1"/>
    <property type="molecule type" value="Genomic_DNA"/>
</dbReference>
<dbReference type="CDD" id="cd11579">
    <property type="entry name" value="Glyco_tran_WbsX"/>
    <property type="match status" value="1"/>
</dbReference>
<protein>
    <submittedName>
        <fullName evidence="1">Glycoside hydrolase family 99-like domain-containing protein</fullName>
    </submittedName>
    <submittedName>
        <fullName evidence="2">Glycosyl transferase</fullName>
    </submittedName>
</protein>